<dbReference type="Gene3D" id="3.20.20.100">
    <property type="entry name" value="NADP-dependent oxidoreductase domain"/>
    <property type="match status" value="1"/>
</dbReference>
<dbReference type="EMBL" id="CP019479">
    <property type="protein sequence ID" value="UQC87866.1"/>
    <property type="molecule type" value="Genomic_DNA"/>
</dbReference>
<reference evidence="1" key="1">
    <citation type="journal article" date="2021" name="Mol. Plant Microbe Interact.">
        <title>Complete Genome Sequence of the Plant-Pathogenic Fungus Colletotrichum lupini.</title>
        <authorList>
            <person name="Baroncelli R."/>
            <person name="Pensec F."/>
            <person name="Da Lio D."/>
            <person name="Boufleur T."/>
            <person name="Vicente I."/>
            <person name="Sarrocco S."/>
            <person name="Picot A."/>
            <person name="Baraldi E."/>
            <person name="Sukno S."/>
            <person name="Thon M."/>
            <person name="Le Floch G."/>
        </authorList>
    </citation>
    <scope>NUCLEOTIDE SEQUENCE</scope>
    <source>
        <strain evidence="1">IMI 504893</strain>
    </source>
</reference>
<organism evidence="1 2">
    <name type="scientific">Colletotrichum lupini</name>
    <dbReference type="NCBI Taxonomy" id="145971"/>
    <lineage>
        <taxon>Eukaryota</taxon>
        <taxon>Fungi</taxon>
        <taxon>Dikarya</taxon>
        <taxon>Ascomycota</taxon>
        <taxon>Pezizomycotina</taxon>
        <taxon>Sordariomycetes</taxon>
        <taxon>Hypocreomycetidae</taxon>
        <taxon>Glomerellales</taxon>
        <taxon>Glomerellaceae</taxon>
        <taxon>Colletotrichum</taxon>
        <taxon>Colletotrichum acutatum species complex</taxon>
    </lineage>
</organism>
<protein>
    <submittedName>
        <fullName evidence="1">Uncharacterized protein</fullName>
    </submittedName>
</protein>
<gene>
    <name evidence="1" type="ORF">CLUP02_13387</name>
</gene>
<dbReference type="InterPro" id="IPR036812">
    <property type="entry name" value="NAD(P)_OxRdtase_dom_sf"/>
</dbReference>
<name>A0A9Q8T471_9PEZI</name>
<evidence type="ECO:0000313" key="2">
    <source>
        <dbReference type="Proteomes" id="UP000830671"/>
    </source>
</evidence>
<dbReference type="AlphaFoldDB" id="A0A9Q8T471"/>
<proteinExistence type="predicted"/>
<accession>A0A9Q8T471</accession>
<dbReference type="GeneID" id="73347336"/>
<dbReference type="SUPFAM" id="SSF51430">
    <property type="entry name" value="NAD(P)-linked oxidoreductase"/>
    <property type="match status" value="1"/>
</dbReference>
<sequence>MASSAAMNSDGCFFPVEGLLSVDKENAFEQERLASIAIKKSGIDRRRLFVAIKVHAPVLSEIESHHTPQYFTYMNLLEEPFTALRESQERLQIEYVDL</sequence>
<keyword evidence="2" id="KW-1185">Reference proteome</keyword>
<dbReference type="RefSeq" id="XP_049149472.1">
    <property type="nucleotide sequence ID" value="XM_049292326.1"/>
</dbReference>
<dbReference type="Proteomes" id="UP000830671">
    <property type="component" value="Chromosome 7"/>
</dbReference>
<dbReference type="KEGG" id="clup:CLUP02_13387"/>
<evidence type="ECO:0000313" key="1">
    <source>
        <dbReference type="EMBL" id="UQC87866.1"/>
    </source>
</evidence>